<dbReference type="InterPro" id="IPR035093">
    <property type="entry name" value="RelE/ParE_toxin_dom_sf"/>
</dbReference>
<dbReference type="KEGG" id="fya:KMW28_22995"/>
<dbReference type="AlphaFoldDB" id="A0AAX1NER2"/>
<name>A0AAX1NER2_9BACT</name>
<dbReference type="RefSeq" id="WP_169662044.1">
    <property type="nucleotide sequence ID" value="NZ_CP076133.1"/>
</dbReference>
<evidence type="ECO:0000313" key="2">
    <source>
        <dbReference type="Proteomes" id="UP000678679"/>
    </source>
</evidence>
<reference evidence="1 2" key="1">
    <citation type="submission" date="2021-05" db="EMBL/GenBank/DDBJ databases">
        <title>Comparative genomic studies on the polysaccharide-degrading batcterial strains of the Flammeovirga genus.</title>
        <authorList>
            <person name="Zewei F."/>
            <person name="Zheng Z."/>
            <person name="Yu L."/>
            <person name="Ruyue G."/>
            <person name="Yanhong M."/>
            <person name="Yuanyuan C."/>
            <person name="Jingyan G."/>
            <person name="Wenjun H."/>
        </authorList>
    </citation>
    <scope>NUCLEOTIDE SEQUENCE [LARGE SCALE GENOMIC DNA]</scope>
    <source>
        <strain evidence="1 2">NBRC:100898</strain>
    </source>
</reference>
<dbReference type="Proteomes" id="UP000678679">
    <property type="component" value="Chromosome 2"/>
</dbReference>
<dbReference type="Pfam" id="PF06296">
    <property type="entry name" value="RelE"/>
    <property type="match status" value="1"/>
</dbReference>
<dbReference type="PIRSF" id="PIRSF039032">
    <property type="entry name" value="HigB-2"/>
    <property type="match status" value="1"/>
</dbReference>
<protein>
    <submittedName>
        <fullName evidence="1">Type II toxin-antitoxin system RelE/ParE family toxin</fullName>
    </submittedName>
</protein>
<sequence>MNYNVSVIPNFKKELKKLAKKYPSIKNDFAKLIEELEVNPKLGTSLGNNCYKIRMAITSKGKGKSGGSRIITYVQVSETSVYLLSIYDKSSKTNITDKELSELLEFIPK</sequence>
<keyword evidence="2" id="KW-1185">Reference proteome</keyword>
<dbReference type="InterPro" id="IPR009387">
    <property type="entry name" value="HigB-2"/>
</dbReference>
<organism evidence="1 2">
    <name type="scientific">Flammeovirga yaeyamensis</name>
    <dbReference type="NCBI Taxonomy" id="367791"/>
    <lineage>
        <taxon>Bacteria</taxon>
        <taxon>Pseudomonadati</taxon>
        <taxon>Bacteroidota</taxon>
        <taxon>Cytophagia</taxon>
        <taxon>Cytophagales</taxon>
        <taxon>Flammeovirgaceae</taxon>
        <taxon>Flammeovirga</taxon>
    </lineage>
</organism>
<evidence type="ECO:0000313" key="1">
    <source>
        <dbReference type="EMBL" id="QWG05291.1"/>
    </source>
</evidence>
<proteinExistence type="predicted"/>
<gene>
    <name evidence="1" type="ORF">KMW28_22995</name>
</gene>
<dbReference type="Gene3D" id="3.30.2310.20">
    <property type="entry name" value="RelE-like"/>
    <property type="match status" value="1"/>
</dbReference>
<accession>A0AAX1NER2</accession>
<dbReference type="EMBL" id="CP076133">
    <property type="protein sequence ID" value="QWG05291.1"/>
    <property type="molecule type" value="Genomic_DNA"/>
</dbReference>